<comment type="subcellular location">
    <subcellularLocation>
        <location evidence="1 9">Cell outer membrane</location>
        <topology evidence="1 9">Multi-pass membrane protein</topology>
    </subcellularLocation>
</comment>
<comment type="similarity">
    <text evidence="9">Belongs to the TonB-dependent receptor family.</text>
</comment>
<gene>
    <name evidence="12" type="ORF">SAMN05216366_13415</name>
</gene>
<dbReference type="EMBL" id="FNJQ01000034">
    <property type="protein sequence ID" value="SDP66565.1"/>
    <property type="molecule type" value="Genomic_DNA"/>
</dbReference>
<dbReference type="RefSeq" id="WP_081342573.1">
    <property type="nucleotide sequence ID" value="NZ_FNJQ01000034.1"/>
</dbReference>
<keyword evidence="2 9" id="KW-0813">Transport</keyword>
<dbReference type="OrthoDB" id="8670144at2"/>
<name>A0A1H0UKI0_SELRU</name>
<dbReference type="GO" id="GO:0009279">
    <property type="term" value="C:cell outer membrane"/>
    <property type="evidence" value="ECO:0007669"/>
    <property type="project" value="UniProtKB-SubCell"/>
</dbReference>
<reference evidence="12 13" key="1">
    <citation type="submission" date="2016-10" db="EMBL/GenBank/DDBJ databases">
        <authorList>
            <person name="de Groot N.N."/>
        </authorList>
    </citation>
    <scope>NUCLEOTIDE SEQUENCE [LARGE SCALE GENOMIC DNA]</scope>
    <source>
        <strain evidence="12 13">S137</strain>
    </source>
</reference>
<dbReference type="Proteomes" id="UP000182412">
    <property type="component" value="Unassembled WGS sequence"/>
</dbReference>
<accession>A0A1H0UKI0</accession>
<dbReference type="Gene3D" id="2.170.130.10">
    <property type="entry name" value="TonB-dependent receptor, plug domain"/>
    <property type="match status" value="1"/>
</dbReference>
<feature type="signal peptide" evidence="10">
    <location>
        <begin position="1"/>
        <end position="23"/>
    </location>
</feature>
<sequence length="697" mass="79414">MTKSRKLAGLIALGILAVSNVWAADMGTVAAAENTVKETIRLNDSYVRPGYVEVEKLRDTKQIIVITKKDMEEKGYKSISDVLKDQPSINVGATGWGQVDIRGQGSDQATRNIQVLVDGAPVTTMVNHPLPNNYDYVPVEQIEKIEIIPGGGSVIYGSGAAGGIINITTNLRSLQKPQSSVNTEWNSDGYRASVNFGTRAGDKMAVQAGFARLDRDLFFVDTYRKSNYAYGGFRYDADKDHSIAFRYSHLDEDSKFLQNVSRWKIDKYGHNYRPDKASDYLNGDRLLNTYNMSYNQNFGRKLKYSGDFFYTDGYYTNTKFFDGKMKTKSYGSRMRLDWAYGKQDSLLLGLDLFEQESHLKYKTTAKGKLMDFNYDKTTEALYLLNKMKRGRFTYTQGLRREKLIWKFDKDGGTATRPIGGVDSSNRWNTAGELSVGYNYSDLGKVFLRYERGYTSPDGLQICDEVYSDRSKKVYAATSAQEERYNLWEMGLRDKWGISTVSLTLFASETNNELERPYFKGAYGWEYKTYNMYNTKRRGVETSFFQRLGKLHLQEGYTYLHGRRDYTAQGRSLMASHGANEIDFTNSGLKAVPQHKVLLSADYKFDKQWSVNAKYTFFGKYNNFIKESDRHEDGNVVHSYGLLDLSFKFQQNKDMAWYGGVSNVLGKDYYEYDSAGGATATLVPGSERTYFVGMNYKF</sequence>
<dbReference type="PANTHER" id="PTHR30069:SF27">
    <property type="entry name" value="BLL4766 PROTEIN"/>
    <property type="match status" value="1"/>
</dbReference>
<keyword evidence="3 9" id="KW-1134">Transmembrane beta strand</keyword>
<evidence type="ECO:0000256" key="4">
    <source>
        <dbReference type="ARBA" id="ARBA00022692"/>
    </source>
</evidence>
<evidence type="ECO:0000256" key="9">
    <source>
        <dbReference type="PROSITE-ProRule" id="PRU01360"/>
    </source>
</evidence>
<keyword evidence="8 9" id="KW-0998">Cell outer membrane</keyword>
<protein>
    <submittedName>
        <fullName evidence="12">Iron complex outermembrane recepter protein</fullName>
    </submittedName>
</protein>
<proteinExistence type="inferred from homology"/>
<evidence type="ECO:0000256" key="10">
    <source>
        <dbReference type="SAM" id="SignalP"/>
    </source>
</evidence>
<dbReference type="CDD" id="cd01347">
    <property type="entry name" value="ligand_gated_channel"/>
    <property type="match status" value="1"/>
</dbReference>
<dbReference type="GO" id="GO:0044718">
    <property type="term" value="P:siderophore transmembrane transport"/>
    <property type="evidence" value="ECO:0007669"/>
    <property type="project" value="TreeGrafter"/>
</dbReference>
<evidence type="ECO:0000256" key="3">
    <source>
        <dbReference type="ARBA" id="ARBA00022452"/>
    </source>
</evidence>
<dbReference type="SUPFAM" id="SSF56935">
    <property type="entry name" value="Porins"/>
    <property type="match status" value="1"/>
</dbReference>
<keyword evidence="7 9" id="KW-0472">Membrane</keyword>
<evidence type="ECO:0000256" key="6">
    <source>
        <dbReference type="ARBA" id="ARBA00023077"/>
    </source>
</evidence>
<dbReference type="InterPro" id="IPR039426">
    <property type="entry name" value="TonB-dep_rcpt-like"/>
</dbReference>
<dbReference type="InterPro" id="IPR037066">
    <property type="entry name" value="Plug_dom_sf"/>
</dbReference>
<evidence type="ECO:0000313" key="13">
    <source>
        <dbReference type="Proteomes" id="UP000182412"/>
    </source>
</evidence>
<evidence type="ECO:0000256" key="2">
    <source>
        <dbReference type="ARBA" id="ARBA00022448"/>
    </source>
</evidence>
<evidence type="ECO:0000256" key="7">
    <source>
        <dbReference type="ARBA" id="ARBA00023136"/>
    </source>
</evidence>
<dbReference type="InterPro" id="IPR012910">
    <property type="entry name" value="Plug_dom"/>
</dbReference>
<evidence type="ECO:0000313" key="12">
    <source>
        <dbReference type="EMBL" id="SDP66565.1"/>
    </source>
</evidence>
<evidence type="ECO:0000259" key="11">
    <source>
        <dbReference type="Pfam" id="PF07715"/>
    </source>
</evidence>
<evidence type="ECO:0000256" key="8">
    <source>
        <dbReference type="ARBA" id="ARBA00023237"/>
    </source>
</evidence>
<dbReference type="AlphaFoldDB" id="A0A1H0UKI0"/>
<evidence type="ECO:0000256" key="5">
    <source>
        <dbReference type="ARBA" id="ARBA00022729"/>
    </source>
</evidence>
<feature type="chain" id="PRO_5010307171" evidence="10">
    <location>
        <begin position="24"/>
        <end position="697"/>
    </location>
</feature>
<dbReference type="PROSITE" id="PS01156">
    <property type="entry name" value="TONB_DEPENDENT_REC_2"/>
    <property type="match status" value="1"/>
</dbReference>
<organism evidence="12 13">
    <name type="scientific">Selenomonas ruminantium</name>
    <dbReference type="NCBI Taxonomy" id="971"/>
    <lineage>
        <taxon>Bacteria</taxon>
        <taxon>Bacillati</taxon>
        <taxon>Bacillota</taxon>
        <taxon>Negativicutes</taxon>
        <taxon>Selenomonadales</taxon>
        <taxon>Selenomonadaceae</taxon>
        <taxon>Selenomonas</taxon>
    </lineage>
</organism>
<dbReference type="Gene3D" id="2.40.170.20">
    <property type="entry name" value="TonB-dependent receptor, beta-barrel domain"/>
    <property type="match status" value="1"/>
</dbReference>
<dbReference type="PROSITE" id="PS52016">
    <property type="entry name" value="TONB_DEPENDENT_REC_3"/>
    <property type="match status" value="1"/>
</dbReference>
<feature type="domain" description="TonB-dependent receptor plug" evidence="11">
    <location>
        <begin position="58"/>
        <end position="164"/>
    </location>
</feature>
<dbReference type="InterPro" id="IPR010917">
    <property type="entry name" value="TonB_rcpt_CS"/>
</dbReference>
<keyword evidence="5 10" id="KW-0732">Signal</keyword>
<keyword evidence="6" id="KW-0798">TonB box</keyword>
<dbReference type="GO" id="GO:0015344">
    <property type="term" value="F:siderophore uptake transmembrane transporter activity"/>
    <property type="evidence" value="ECO:0007669"/>
    <property type="project" value="TreeGrafter"/>
</dbReference>
<keyword evidence="4 9" id="KW-0812">Transmembrane</keyword>
<dbReference type="Pfam" id="PF07715">
    <property type="entry name" value="Plug"/>
    <property type="match status" value="1"/>
</dbReference>
<dbReference type="PANTHER" id="PTHR30069">
    <property type="entry name" value="TONB-DEPENDENT OUTER MEMBRANE RECEPTOR"/>
    <property type="match status" value="1"/>
</dbReference>
<evidence type="ECO:0000256" key="1">
    <source>
        <dbReference type="ARBA" id="ARBA00004571"/>
    </source>
</evidence>
<dbReference type="InterPro" id="IPR036942">
    <property type="entry name" value="Beta-barrel_TonB_sf"/>
</dbReference>